<dbReference type="Proteomes" id="UP001057296">
    <property type="component" value="Chromosome"/>
</dbReference>
<dbReference type="EMBL" id="CP073115">
    <property type="protein sequence ID" value="UTG70785.1"/>
    <property type="molecule type" value="Genomic_DNA"/>
</dbReference>
<evidence type="ECO:0000313" key="2">
    <source>
        <dbReference type="Proteomes" id="UP001057296"/>
    </source>
</evidence>
<dbReference type="RefSeq" id="WP_254324925.1">
    <property type="nucleotide sequence ID" value="NZ_CP073115.1"/>
</dbReference>
<evidence type="ECO:0000313" key="1">
    <source>
        <dbReference type="EMBL" id="UTG70785.1"/>
    </source>
</evidence>
<protein>
    <submittedName>
        <fullName evidence="1">Phage major tail tube protein</fullName>
    </submittedName>
</protein>
<organism evidence="1 2">
    <name type="scientific">Neisseria subflava</name>
    <dbReference type="NCBI Taxonomy" id="28449"/>
    <lineage>
        <taxon>Bacteria</taxon>
        <taxon>Pseudomonadati</taxon>
        <taxon>Pseudomonadota</taxon>
        <taxon>Betaproteobacteria</taxon>
        <taxon>Neisseriales</taxon>
        <taxon>Neisseriaceae</taxon>
        <taxon>Neisseria</taxon>
    </lineage>
</organism>
<accession>A0A9X9HVT5</accession>
<dbReference type="Pfam" id="PF04985">
    <property type="entry name" value="Phage_tube"/>
    <property type="match status" value="1"/>
</dbReference>
<dbReference type="AlphaFoldDB" id="A0A9X9HVT5"/>
<dbReference type="InterPro" id="IPR006498">
    <property type="entry name" value="Tail_tube"/>
</dbReference>
<reference evidence="1" key="1">
    <citation type="submission" date="2021-04" db="EMBL/GenBank/DDBJ databases">
        <title>Characterizing Neisseria spp. as novel respiratory pathobionts in bronchiectasis.</title>
        <authorList>
            <person name="Li L."/>
            <person name="Mac Aogain M."/>
            <person name="Xu T."/>
            <person name="Jaggi T.K."/>
            <person name="Chan L.Y."/>
            <person name="Keir H.R."/>
            <person name="Dicker A.J."/>
            <person name="Qu J."/>
            <person name="Liu Y."/>
            <person name="Chen H.S."/>
            <person name="Koh M.S."/>
            <person name="Ong T.H."/>
            <person name="Lim A.Y.H."/>
            <person name="Abisheganaden J."/>
            <person name="Low T.B."/>
            <person name="Oliver B.G."/>
            <person name="Tan N.S."/>
            <person name="Fang M."/>
            <person name="Chalmers J.D."/>
            <person name="Chotirmall S.H."/>
        </authorList>
    </citation>
    <scope>NUCLEOTIDE SEQUENCE</scope>
    <source>
        <strain evidence="1">TT0077</strain>
    </source>
</reference>
<sequence length="171" mass="18835">MAQLNAIYNANVYIDGNNLLGKAAEITAPEVEFTMDEVTGLGLFGTIKLPSGMEALESEITWNSFYPEVASRSKNPFKAVQLMIRSNLQTFDAAGLQKEVPMVTTMTGTFGKDALGGFKPKEKAAFSSTFQVNEVRQVADGRELFYYNFFNNILRVDGVDVLAQMRKNIGA</sequence>
<gene>
    <name evidence="1" type="ORF">KCG54_05730</name>
</gene>
<dbReference type="NCBIfam" id="TIGR01611">
    <property type="entry name" value="tail_tube"/>
    <property type="match status" value="1"/>
</dbReference>
<proteinExistence type="predicted"/>
<name>A0A9X9HVT5_NEISU</name>